<protein>
    <submittedName>
        <fullName evidence="1">Uncharacterized protein</fullName>
    </submittedName>
</protein>
<reference evidence="2" key="2">
    <citation type="submission" date="2015-01" db="EMBL/GenBank/DDBJ databases">
        <title>Evolutionary Origins and Diversification of the Mycorrhizal Mutualists.</title>
        <authorList>
            <consortium name="DOE Joint Genome Institute"/>
            <consortium name="Mycorrhizal Genomics Consortium"/>
            <person name="Kohler A."/>
            <person name="Kuo A."/>
            <person name="Nagy L.G."/>
            <person name="Floudas D."/>
            <person name="Copeland A."/>
            <person name="Barry K.W."/>
            <person name="Cichocki N."/>
            <person name="Veneault-Fourrey C."/>
            <person name="LaButti K."/>
            <person name="Lindquist E.A."/>
            <person name="Lipzen A."/>
            <person name="Lundell T."/>
            <person name="Morin E."/>
            <person name="Murat C."/>
            <person name="Riley R."/>
            <person name="Ohm R."/>
            <person name="Sun H."/>
            <person name="Tunlid A."/>
            <person name="Henrissat B."/>
            <person name="Grigoriev I.V."/>
            <person name="Hibbett D.S."/>
            <person name="Martin F."/>
        </authorList>
    </citation>
    <scope>NUCLEOTIDE SEQUENCE [LARGE SCALE GENOMIC DNA]</scope>
    <source>
        <strain evidence="2">Marx 270</strain>
    </source>
</reference>
<dbReference type="AlphaFoldDB" id="A0A0C3NSJ0"/>
<dbReference type="EMBL" id="KN832015">
    <property type="protein sequence ID" value="KIN98470.1"/>
    <property type="molecule type" value="Genomic_DNA"/>
</dbReference>
<proteinExistence type="predicted"/>
<dbReference type="InParanoid" id="A0A0C3NSJ0"/>
<dbReference type="Proteomes" id="UP000054217">
    <property type="component" value="Unassembled WGS sequence"/>
</dbReference>
<evidence type="ECO:0000313" key="2">
    <source>
        <dbReference type="Proteomes" id="UP000054217"/>
    </source>
</evidence>
<accession>A0A0C3NSJ0</accession>
<keyword evidence="2" id="KW-1185">Reference proteome</keyword>
<sequence length="60" mass="6752">MKNFPLSDQHSHPTISRLSTVVDVHKIPKLNQSFSRFSLSIALLNERRSSPLTPGHADQN</sequence>
<name>A0A0C3NSJ0_PISTI</name>
<gene>
    <name evidence="1" type="ORF">M404DRAFT_1005319</name>
</gene>
<evidence type="ECO:0000313" key="1">
    <source>
        <dbReference type="EMBL" id="KIN98470.1"/>
    </source>
</evidence>
<dbReference type="HOGENOM" id="CLU_2942785_0_0_1"/>
<organism evidence="1 2">
    <name type="scientific">Pisolithus tinctorius Marx 270</name>
    <dbReference type="NCBI Taxonomy" id="870435"/>
    <lineage>
        <taxon>Eukaryota</taxon>
        <taxon>Fungi</taxon>
        <taxon>Dikarya</taxon>
        <taxon>Basidiomycota</taxon>
        <taxon>Agaricomycotina</taxon>
        <taxon>Agaricomycetes</taxon>
        <taxon>Agaricomycetidae</taxon>
        <taxon>Boletales</taxon>
        <taxon>Sclerodermatineae</taxon>
        <taxon>Pisolithaceae</taxon>
        <taxon>Pisolithus</taxon>
    </lineage>
</organism>
<reference evidence="1 2" key="1">
    <citation type="submission" date="2014-04" db="EMBL/GenBank/DDBJ databases">
        <authorList>
            <consortium name="DOE Joint Genome Institute"/>
            <person name="Kuo A."/>
            <person name="Kohler A."/>
            <person name="Costa M.D."/>
            <person name="Nagy L.G."/>
            <person name="Floudas D."/>
            <person name="Copeland A."/>
            <person name="Barry K.W."/>
            <person name="Cichocki N."/>
            <person name="Veneault-Fourrey C."/>
            <person name="LaButti K."/>
            <person name="Lindquist E.A."/>
            <person name="Lipzen A."/>
            <person name="Lundell T."/>
            <person name="Morin E."/>
            <person name="Murat C."/>
            <person name="Sun H."/>
            <person name="Tunlid A."/>
            <person name="Henrissat B."/>
            <person name="Grigoriev I.V."/>
            <person name="Hibbett D.S."/>
            <person name="Martin F."/>
            <person name="Nordberg H.P."/>
            <person name="Cantor M.N."/>
            <person name="Hua S.X."/>
        </authorList>
    </citation>
    <scope>NUCLEOTIDE SEQUENCE [LARGE SCALE GENOMIC DNA]</scope>
    <source>
        <strain evidence="1 2">Marx 270</strain>
    </source>
</reference>